<dbReference type="OrthoDB" id="5612470at2"/>
<name>W0DRS2_9GAMM</name>
<keyword evidence="2" id="KW-1185">Reference proteome</keyword>
<accession>W0DRS2</accession>
<dbReference type="Proteomes" id="UP000005380">
    <property type="component" value="Chromosome"/>
</dbReference>
<reference evidence="1 2" key="1">
    <citation type="submission" date="2013-12" db="EMBL/GenBank/DDBJ databases">
        <authorList>
            <consortium name="DOE Joint Genome Institute"/>
            <person name="Kappler U."/>
            <person name="Huntemann M."/>
            <person name="Han J."/>
            <person name="Chen A."/>
            <person name="Kyrpides N."/>
            <person name="Mavromatis K."/>
            <person name="Markowitz V."/>
            <person name="Palaniappan K."/>
            <person name="Ivanova N."/>
            <person name="Schaumberg A."/>
            <person name="Pati A."/>
            <person name="Liolios K."/>
            <person name="Nordberg H.P."/>
            <person name="Cantor M.N."/>
            <person name="Hua S.X."/>
            <person name="Woyke T."/>
        </authorList>
    </citation>
    <scope>NUCLEOTIDE SEQUENCE [LARGE SCALE GENOMIC DNA]</scope>
    <source>
        <strain evidence="2">AL2</strain>
    </source>
</reference>
<evidence type="ECO:0008006" key="3">
    <source>
        <dbReference type="Google" id="ProtNLM"/>
    </source>
</evidence>
<dbReference type="AlphaFoldDB" id="W0DRS2"/>
<dbReference type="eggNOG" id="ENOG50342MH">
    <property type="taxonomic scope" value="Bacteria"/>
</dbReference>
<dbReference type="InParanoid" id="W0DRS2"/>
<proteinExistence type="predicted"/>
<gene>
    <name evidence="1" type="ORF">THIAE_05485</name>
</gene>
<dbReference type="RefSeq" id="WP_006460388.1">
    <property type="nucleotide sequence ID" value="NZ_CP007030.1"/>
</dbReference>
<sequence>MSELSPQEKIQTCLDYLDKRLEETSLQTIQIAETILADIRELNLDYSEAAKNNQLAEYLTRLRDTQVNWMHQLQDIILEQTNRDLSGQVIQVLNNFTNKLNEVHLKHLDFDLPSAVASKQANAFEYLSQEEIDLLFSDQNMPSENKDL</sequence>
<evidence type="ECO:0000313" key="2">
    <source>
        <dbReference type="Proteomes" id="UP000005380"/>
    </source>
</evidence>
<protein>
    <recommendedName>
        <fullName evidence="3">Chemotaxis protein CheZ</fullName>
    </recommendedName>
</protein>
<dbReference type="KEGG" id="tao:THIAE_05485"/>
<dbReference type="HOGENOM" id="CLU_1757978_0_0_6"/>
<organism evidence="1 2">
    <name type="scientific">Thiomicrospira aerophila AL3</name>
    <dbReference type="NCBI Taxonomy" id="717772"/>
    <lineage>
        <taxon>Bacteria</taxon>
        <taxon>Pseudomonadati</taxon>
        <taxon>Pseudomonadota</taxon>
        <taxon>Gammaproteobacteria</taxon>
        <taxon>Thiotrichales</taxon>
        <taxon>Piscirickettsiaceae</taxon>
        <taxon>Thiomicrospira</taxon>
    </lineage>
</organism>
<dbReference type="STRING" id="717772.THIAE_05485"/>
<evidence type="ECO:0000313" key="1">
    <source>
        <dbReference type="EMBL" id="AHF01320.1"/>
    </source>
</evidence>
<dbReference type="SUPFAM" id="SSF75708">
    <property type="entry name" value="Chemotaxis phosphatase CheZ"/>
    <property type="match status" value="1"/>
</dbReference>
<dbReference type="EMBL" id="CP007030">
    <property type="protein sequence ID" value="AHF01320.1"/>
    <property type="molecule type" value="Genomic_DNA"/>
</dbReference>